<reference evidence="1 2" key="1">
    <citation type="journal article" date="2012" name="Genome Biol.">
        <title>Genome and low-iron response of an oceanic diatom adapted to chronic iron limitation.</title>
        <authorList>
            <person name="Lommer M."/>
            <person name="Specht M."/>
            <person name="Roy A.S."/>
            <person name="Kraemer L."/>
            <person name="Andreson R."/>
            <person name="Gutowska M.A."/>
            <person name="Wolf J."/>
            <person name="Bergner S.V."/>
            <person name="Schilhabel M.B."/>
            <person name="Klostermeier U.C."/>
            <person name="Beiko R.G."/>
            <person name="Rosenstiel P."/>
            <person name="Hippler M."/>
            <person name="Laroche J."/>
        </authorList>
    </citation>
    <scope>NUCLEOTIDE SEQUENCE [LARGE SCALE GENOMIC DNA]</scope>
    <source>
        <strain evidence="1 2">CCMP1005</strain>
    </source>
</reference>
<protein>
    <submittedName>
        <fullName evidence="1">Uncharacterized protein</fullName>
    </submittedName>
</protein>
<keyword evidence="2" id="KW-1185">Reference proteome</keyword>
<dbReference type="AlphaFoldDB" id="K0SSD6"/>
<sequence length="306" mass="33295">MDDSRYSSGGRHWSFIAVDGIRRGQNDVKGAHDGLSNVFSSLGSTPVINGGCIRRDWWTSMLTACRWEGSSKFYFLPEVQYNENELVDFTLVVKNIQKDTKSLKGKSAFGGIEIIATKGRCGAQAAKLNDSKGGQIFPLNNGGAAMEDEVAIRVHGVIPLPMGIAREDRCERAGEVGQVGWEAERGAQEGNLGMTASADSTSLASLGQSMNLAGRRALLSSQSTGLNTAIAMFLRGRGSWARGLRIRGNFAEGMKTWERSRRQAQHHWLLLVSLLDYAESSKVMGGMSGLSVVQHSQRIELGEELR</sequence>
<gene>
    <name evidence="1" type="ORF">THAOC_10516</name>
</gene>
<accession>K0SSD6</accession>
<name>K0SSD6_THAOC</name>
<comment type="caution">
    <text evidence="1">The sequence shown here is derived from an EMBL/GenBank/DDBJ whole genome shotgun (WGS) entry which is preliminary data.</text>
</comment>
<proteinExistence type="predicted"/>
<evidence type="ECO:0000313" key="1">
    <source>
        <dbReference type="EMBL" id="EJK68315.1"/>
    </source>
</evidence>
<evidence type="ECO:0000313" key="2">
    <source>
        <dbReference type="Proteomes" id="UP000266841"/>
    </source>
</evidence>
<dbReference type="Proteomes" id="UP000266841">
    <property type="component" value="Unassembled WGS sequence"/>
</dbReference>
<organism evidence="1 2">
    <name type="scientific">Thalassiosira oceanica</name>
    <name type="common">Marine diatom</name>
    <dbReference type="NCBI Taxonomy" id="159749"/>
    <lineage>
        <taxon>Eukaryota</taxon>
        <taxon>Sar</taxon>
        <taxon>Stramenopiles</taxon>
        <taxon>Ochrophyta</taxon>
        <taxon>Bacillariophyta</taxon>
        <taxon>Coscinodiscophyceae</taxon>
        <taxon>Thalassiosirophycidae</taxon>
        <taxon>Thalassiosirales</taxon>
        <taxon>Thalassiosiraceae</taxon>
        <taxon>Thalassiosira</taxon>
    </lineage>
</organism>
<dbReference type="eggNOG" id="ENOG502T0AD">
    <property type="taxonomic scope" value="Eukaryota"/>
</dbReference>
<dbReference type="EMBL" id="AGNL01011561">
    <property type="protein sequence ID" value="EJK68315.1"/>
    <property type="molecule type" value="Genomic_DNA"/>
</dbReference>